<proteinExistence type="predicted"/>
<dbReference type="EMBL" id="BK059091">
    <property type="protein sequence ID" value="DAE28796.1"/>
    <property type="molecule type" value="Genomic_DNA"/>
</dbReference>
<protein>
    <submittedName>
        <fullName evidence="1">Uncharacterized protein</fullName>
    </submittedName>
</protein>
<organism evidence="1">
    <name type="scientific">virus sp. ctmTa7</name>
    <dbReference type="NCBI Taxonomy" id="2828255"/>
    <lineage>
        <taxon>Viruses</taxon>
    </lineage>
</organism>
<evidence type="ECO:0000313" key="1">
    <source>
        <dbReference type="EMBL" id="DAE28796.1"/>
    </source>
</evidence>
<accession>A0A8S5RCU6</accession>
<reference evidence="1" key="1">
    <citation type="journal article" date="2021" name="Proc. Natl. Acad. Sci. U.S.A.">
        <title>A Catalog of Tens of Thousands of Viruses from Human Metagenomes Reveals Hidden Associations with Chronic Diseases.</title>
        <authorList>
            <person name="Tisza M.J."/>
            <person name="Buck C.B."/>
        </authorList>
    </citation>
    <scope>NUCLEOTIDE SEQUENCE</scope>
    <source>
        <strain evidence="1">CtmTa7</strain>
    </source>
</reference>
<sequence length="95" mass="11347">MWSRQNAMFKKYRYYKGFKGWTVISTPRRSIDLNLCKSRIYRGFSLLKMRKIVVLDRFEPFQTVSDCWKCGQKCGQKIELFLAEKSPVLQLLTLK</sequence>
<name>A0A8S5RCU6_9VIRU</name>